<evidence type="ECO:0000313" key="1">
    <source>
        <dbReference type="Proteomes" id="UP000887578"/>
    </source>
</evidence>
<organism evidence="1 2">
    <name type="scientific">Panagrolaimus davidi</name>
    <dbReference type="NCBI Taxonomy" id="227884"/>
    <lineage>
        <taxon>Eukaryota</taxon>
        <taxon>Metazoa</taxon>
        <taxon>Ecdysozoa</taxon>
        <taxon>Nematoda</taxon>
        <taxon>Chromadorea</taxon>
        <taxon>Rhabditida</taxon>
        <taxon>Tylenchina</taxon>
        <taxon>Panagrolaimomorpha</taxon>
        <taxon>Panagrolaimoidea</taxon>
        <taxon>Panagrolaimidae</taxon>
        <taxon>Panagrolaimus</taxon>
    </lineage>
</organism>
<keyword evidence="1" id="KW-1185">Reference proteome</keyword>
<evidence type="ECO:0000313" key="2">
    <source>
        <dbReference type="WBParaSite" id="PDA_v2.g17829.t1"/>
    </source>
</evidence>
<sequence length="310" mass="35610">MTLSLCDLPEDILCEISKRLPTTDDVLSLQTAHPKISTKINRTFWRSPKSLCLSADGEIIPHLIFDETKQMTFSRPTWPRLLAVLTKVKNLKELVLGDCGKYFSEEILFQALIFFQKSKEIKLQKIYAFYQNPDKFFQEEKKDVWPTKGTHIQLCKLVEKSGKSLLFLLLGLNNSDEFVSISRNSISDSKIQIQYCHQPTFDSRSAVFYPLLNGFAKGCSEIKSLTIRMKMIPSMANIILDHCVQCCFPAHSESPLEDITVTFTAMHEKEENSAEKTKVARFTNFHNARNLKSLVWIFDVSVSFIFNIYI</sequence>
<protein>
    <submittedName>
        <fullName evidence="2">F-box domain-containing protein</fullName>
    </submittedName>
</protein>
<name>A0A914PIW2_9BILA</name>
<reference evidence="2" key="1">
    <citation type="submission" date="2022-11" db="UniProtKB">
        <authorList>
            <consortium name="WormBaseParasite"/>
        </authorList>
    </citation>
    <scope>IDENTIFICATION</scope>
</reference>
<dbReference type="Proteomes" id="UP000887578">
    <property type="component" value="Unplaced"/>
</dbReference>
<proteinExistence type="predicted"/>
<accession>A0A914PIW2</accession>
<dbReference type="WBParaSite" id="PDA_v2.g17829.t1">
    <property type="protein sequence ID" value="PDA_v2.g17829.t1"/>
    <property type="gene ID" value="PDA_v2.g17829"/>
</dbReference>
<dbReference type="AlphaFoldDB" id="A0A914PIW2"/>